<evidence type="ECO:0000256" key="4">
    <source>
        <dbReference type="ARBA" id="ARBA00022692"/>
    </source>
</evidence>
<keyword evidence="7" id="KW-0732">Signal</keyword>
<feature type="domain" description="TonB-dependent transporter Oar-like beta-barrel" evidence="8">
    <location>
        <begin position="275"/>
        <end position="1150"/>
    </location>
</feature>
<organism evidence="9 10">
    <name type="scientific">Terriglobus albidus</name>
    <dbReference type="NCBI Taxonomy" id="1592106"/>
    <lineage>
        <taxon>Bacteria</taxon>
        <taxon>Pseudomonadati</taxon>
        <taxon>Acidobacteriota</taxon>
        <taxon>Terriglobia</taxon>
        <taxon>Terriglobales</taxon>
        <taxon>Acidobacteriaceae</taxon>
        <taxon>Terriglobus</taxon>
    </lineage>
</organism>
<dbReference type="SUPFAM" id="SSF49464">
    <property type="entry name" value="Carboxypeptidase regulatory domain-like"/>
    <property type="match status" value="1"/>
</dbReference>
<sequence length="1157" mass="125673">MISITGMRGFIYGGRMQLLNRMKLIFLALCCSLAGATALAQSSSGAIGGTVTDASGAVIPNASVTAINRDTNVATKSTTNQEGVYSIRFLQIGSYQVVVEAQGFNRYQVGPFTLETNQQLKVDGRLTVGDTLQVQVTTEVPLLNAENGTINAVVDATTVDNIPVNGRNFTQLTQFMPGIALTNQNQWNGATGSPNNSGVRQQSVATAPSINGNRMITNNYTLDGIQFFDSGANFSNAFGLPGYNPSPDAIQQVTVVSTSPAAEFGFGTGGQILTVLKSGSNRFHGSVYDYLQNWNQDANTWSNKRVTPGSAPTARTKYTQQTFGASLGGRIVRDRLFFFGDYAGYRKPSSSIPIYSVAPAAFRSGDFSSLLGTSYGQLYDSQNNYAAFTNNKLPINNPVAAYLFAHPELYPLPNRASTAPDGVYQNYSGTAIKALDRNDQGDLKVDYKIGENDAVFARISYGRARSGSNNQGMGVVLPLISEFPFASYAASYTHTFSPAIVNEFRGGFTRMAYNSYNIDYTGVFGTKGDSLVGIATSFVQTIPGFTQQSFTGTQSASSPTTSLGTTGSGRLALNNNYEYDDTLSIQHGRHLFKAGLQWVWYQNNFQANPAGALGNFNYNGLYTGNPRIGKPNGYDYADFVLGYSSGSSISVGSLGRRGGRQWRSAYFFQDDWRITDKLTLNLGLRYEYDTPFYEVQNRMAKVDVATGQLRLAGQNGNNRALYNPFYGQFDPRFGFAWQVNNRTVIRGGFASTTFMDFNQFVNHLTNRPYVNTAAATATVPTTTSGGTIVNPASGFANASAVNTATNYNIWRDDLRPSFVPSFDLAVEYQISNTQTVMFAYVGNIGNRLLNLRNINQLKQTNTGTTTEVAPYFSLAGQTGTVTLFDHEGMQNYNAAEAIYRKRASRGVTFTLNYTYSKNLTNAQGYAAPSNISGGANYPQNAYDLRAEYGPAGFDIRNNLTSTWVVEMPFGRGQHFGRNMNRLLDLAVGGWKVAGNATLYSGFPITIQANNMAGTNQSTGRANHYRALKRTNARFLPPNTGAGFYGWWGNDPSATPCTTPGVDNGVCAYGVPALGTYGNAGIGSERSPGFRGIDAAGFKTFPIYESHELQFRVDAYNVGNISSYNNPGRSASSPASFGFIQSTRSQQRQLQFALKYRF</sequence>
<evidence type="ECO:0000259" key="8">
    <source>
        <dbReference type="Pfam" id="PF25183"/>
    </source>
</evidence>
<comment type="subcellular location">
    <subcellularLocation>
        <location evidence="1">Cell outer membrane</location>
        <topology evidence="1">Multi-pass membrane protein</topology>
    </subcellularLocation>
</comment>
<dbReference type="EMBL" id="CP042806">
    <property type="protein sequence ID" value="QEE27494.1"/>
    <property type="molecule type" value="Genomic_DNA"/>
</dbReference>
<dbReference type="Pfam" id="PF13620">
    <property type="entry name" value="CarboxypepD_reg"/>
    <property type="match status" value="1"/>
</dbReference>
<evidence type="ECO:0000256" key="5">
    <source>
        <dbReference type="ARBA" id="ARBA00023136"/>
    </source>
</evidence>
<dbReference type="OrthoDB" id="99023at2"/>
<dbReference type="PANTHER" id="PTHR30069:SF46">
    <property type="entry name" value="OAR PROTEIN"/>
    <property type="match status" value="1"/>
</dbReference>
<keyword evidence="10" id="KW-1185">Reference proteome</keyword>
<dbReference type="Proteomes" id="UP000321820">
    <property type="component" value="Chromosome"/>
</dbReference>
<dbReference type="GO" id="GO:0015344">
    <property type="term" value="F:siderophore uptake transmembrane transporter activity"/>
    <property type="evidence" value="ECO:0007669"/>
    <property type="project" value="TreeGrafter"/>
</dbReference>
<evidence type="ECO:0000256" key="3">
    <source>
        <dbReference type="ARBA" id="ARBA00022452"/>
    </source>
</evidence>
<feature type="signal peptide" evidence="7">
    <location>
        <begin position="1"/>
        <end position="40"/>
    </location>
</feature>
<evidence type="ECO:0000256" key="6">
    <source>
        <dbReference type="ARBA" id="ARBA00023237"/>
    </source>
</evidence>
<dbReference type="InterPro" id="IPR039426">
    <property type="entry name" value="TonB-dep_rcpt-like"/>
</dbReference>
<dbReference type="Pfam" id="PF25183">
    <property type="entry name" value="OMP_b-brl_4"/>
    <property type="match status" value="1"/>
</dbReference>
<dbReference type="InterPro" id="IPR057601">
    <property type="entry name" value="Oar-like_b-barrel"/>
</dbReference>
<dbReference type="InterPro" id="IPR036942">
    <property type="entry name" value="Beta-barrel_TonB_sf"/>
</dbReference>
<evidence type="ECO:0000313" key="10">
    <source>
        <dbReference type="Proteomes" id="UP000321820"/>
    </source>
</evidence>
<accession>A0A5B9E7F8</accession>
<feature type="chain" id="PRO_5023025964" description="TonB-dependent transporter Oar-like beta-barrel domain-containing protein" evidence="7">
    <location>
        <begin position="41"/>
        <end position="1157"/>
    </location>
</feature>
<proteinExistence type="predicted"/>
<keyword evidence="5" id="KW-0472">Membrane</keyword>
<dbReference type="InterPro" id="IPR008969">
    <property type="entry name" value="CarboxyPept-like_regulatory"/>
</dbReference>
<keyword evidence="3" id="KW-1134">Transmembrane beta strand</keyword>
<gene>
    <name evidence="9" type="ORF">FTW19_05400</name>
</gene>
<evidence type="ECO:0000313" key="9">
    <source>
        <dbReference type="EMBL" id="QEE27494.1"/>
    </source>
</evidence>
<keyword evidence="6" id="KW-0998">Cell outer membrane</keyword>
<evidence type="ECO:0000256" key="1">
    <source>
        <dbReference type="ARBA" id="ARBA00004571"/>
    </source>
</evidence>
<dbReference type="GO" id="GO:0044718">
    <property type="term" value="P:siderophore transmembrane transport"/>
    <property type="evidence" value="ECO:0007669"/>
    <property type="project" value="TreeGrafter"/>
</dbReference>
<dbReference type="Gene3D" id="2.60.40.1120">
    <property type="entry name" value="Carboxypeptidase-like, regulatory domain"/>
    <property type="match status" value="1"/>
</dbReference>
<dbReference type="AlphaFoldDB" id="A0A5B9E7F8"/>
<protein>
    <recommendedName>
        <fullName evidence="8">TonB-dependent transporter Oar-like beta-barrel domain-containing protein</fullName>
    </recommendedName>
</protein>
<evidence type="ECO:0000256" key="2">
    <source>
        <dbReference type="ARBA" id="ARBA00022448"/>
    </source>
</evidence>
<reference evidence="9 10" key="1">
    <citation type="submission" date="2019-08" db="EMBL/GenBank/DDBJ databases">
        <title>Complete genome sequence of Terriglobus albidus strain ORNL.</title>
        <authorList>
            <person name="Podar M."/>
        </authorList>
    </citation>
    <scope>NUCLEOTIDE SEQUENCE [LARGE SCALE GENOMIC DNA]</scope>
    <source>
        <strain evidence="9 10">ORNL</strain>
    </source>
</reference>
<evidence type="ECO:0000256" key="7">
    <source>
        <dbReference type="SAM" id="SignalP"/>
    </source>
</evidence>
<keyword evidence="4" id="KW-0812">Transmembrane</keyword>
<dbReference type="PANTHER" id="PTHR30069">
    <property type="entry name" value="TONB-DEPENDENT OUTER MEMBRANE RECEPTOR"/>
    <property type="match status" value="1"/>
</dbReference>
<name>A0A5B9E7F8_9BACT</name>
<keyword evidence="2" id="KW-0813">Transport</keyword>
<dbReference type="KEGG" id="talb:FTW19_05400"/>
<dbReference type="Gene3D" id="2.40.170.20">
    <property type="entry name" value="TonB-dependent receptor, beta-barrel domain"/>
    <property type="match status" value="1"/>
</dbReference>
<dbReference type="GO" id="GO:0009279">
    <property type="term" value="C:cell outer membrane"/>
    <property type="evidence" value="ECO:0007669"/>
    <property type="project" value="UniProtKB-SubCell"/>
</dbReference>
<dbReference type="SUPFAM" id="SSF56935">
    <property type="entry name" value="Porins"/>
    <property type="match status" value="1"/>
</dbReference>